<comment type="caution">
    <text evidence="1">The sequence shown here is derived from an EMBL/GenBank/DDBJ whole genome shotgun (WGS) entry which is preliminary data.</text>
</comment>
<dbReference type="EMBL" id="JANHOG010000847">
    <property type="protein sequence ID" value="KAJ3551167.1"/>
    <property type="molecule type" value="Genomic_DNA"/>
</dbReference>
<accession>A0ACC1T1P5</accession>
<dbReference type="Proteomes" id="UP001148662">
    <property type="component" value="Unassembled WGS sequence"/>
</dbReference>
<name>A0ACC1T1P5_9APHY</name>
<reference evidence="1" key="1">
    <citation type="submission" date="2022-07" db="EMBL/GenBank/DDBJ databases">
        <title>Genome Sequence of Phlebia brevispora.</title>
        <authorList>
            <person name="Buettner E."/>
        </authorList>
    </citation>
    <scope>NUCLEOTIDE SEQUENCE</scope>
    <source>
        <strain evidence="1">MPL23</strain>
    </source>
</reference>
<proteinExistence type="predicted"/>
<gene>
    <name evidence="1" type="ORF">NM688_g4870</name>
</gene>
<organism evidence="1 2">
    <name type="scientific">Phlebia brevispora</name>
    <dbReference type="NCBI Taxonomy" id="194682"/>
    <lineage>
        <taxon>Eukaryota</taxon>
        <taxon>Fungi</taxon>
        <taxon>Dikarya</taxon>
        <taxon>Basidiomycota</taxon>
        <taxon>Agaricomycotina</taxon>
        <taxon>Agaricomycetes</taxon>
        <taxon>Polyporales</taxon>
        <taxon>Meruliaceae</taxon>
        <taxon>Phlebia</taxon>
    </lineage>
</organism>
<evidence type="ECO:0000313" key="1">
    <source>
        <dbReference type="EMBL" id="KAJ3551167.1"/>
    </source>
</evidence>
<keyword evidence="2" id="KW-1185">Reference proteome</keyword>
<protein>
    <submittedName>
        <fullName evidence="1">Uncharacterized protein</fullName>
    </submittedName>
</protein>
<sequence>MSSPKIAIIVYTMYGHIAKMAESVKKGVVGAGGAATIYQYASSVAETLPQELLAKLYAPPKPDYPVLDPLEMVNFDGFIFGIPTRYGTMPTQWRAFWDSTGPLWAKSALAGKYAACFVSTGTPGGGQETTGLSLLSTLAHHGIVYVPLGYKHTFALQTNLEEVHGGSAWGAGTFAGGDGSRQPSKLELELALQQGKMFYETLAKVKFQ</sequence>
<evidence type="ECO:0000313" key="2">
    <source>
        <dbReference type="Proteomes" id="UP001148662"/>
    </source>
</evidence>